<protein>
    <submittedName>
        <fullName evidence="1">Uncharacterized protein</fullName>
    </submittedName>
</protein>
<dbReference type="PROSITE" id="PS51257">
    <property type="entry name" value="PROKAR_LIPOPROTEIN"/>
    <property type="match status" value="1"/>
</dbReference>
<evidence type="ECO:0000313" key="1">
    <source>
        <dbReference type="Ensembl" id="ENSMGAP00000021693.1"/>
    </source>
</evidence>
<dbReference type="Proteomes" id="UP000001645">
    <property type="component" value="Chromosome 15"/>
</dbReference>
<accession>A0A803XQ97</accession>
<dbReference type="AlphaFoldDB" id="A0A803XQ97"/>
<sequence length="147" mass="16527">MSCLSKPSPTTHTCMDGPAPEEAGVLLHVPAMLSCVFPWDLKYHLILKLNQQKSELKKKEKHHMPVCNDGFNQRISSAAAQKLQNPLLTSSFKNCCSTCWVWESYVQWYSSNEQQPQLKPRTTAKCCTSSASVTTGNFPYTLGYRIP</sequence>
<name>A0A803XQ97_MELGA</name>
<reference evidence="1 2" key="1">
    <citation type="journal article" date="2010" name="PLoS Biol.">
        <title>Multi-platform next-generation sequencing of the domestic turkey (Meleagris gallopavo): genome assembly and analysis.</title>
        <authorList>
            <person name="Dalloul R.A."/>
            <person name="Long J.A."/>
            <person name="Zimin A.V."/>
            <person name="Aslam L."/>
            <person name="Beal K."/>
            <person name="Blomberg L.A."/>
            <person name="Bouffard P."/>
            <person name="Burt D.W."/>
            <person name="Crasta O."/>
            <person name="Crooijmans R.P."/>
            <person name="Cooper K."/>
            <person name="Coulombe R.A."/>
            <person name="De S."/>
            <person name="Delany M.E."/>
            <person name="Dodgson J.B."/>
            <person name="Dong J.J."/>
            <person name="Evans C."/>
            <person name="Frederickson K.M."/>
            <person name="Flicek P."/>
            <person name="Florea L."/>
            <person name="Folkerts O."/>
            <person name="Groenen M.A."/>
            <person name="Harkins T.T."/>
            <person name="Herrero J."/>
            <person name="Hoffmann S."/>
            <person name="Megens H.J."/>
            <person name="Jiang A."/>
            <person name="de Jong P."/>
            <person name="Kaiser P."/>
            <person name="Kim H."/>
            <person name="Kim K.W."/>
            <person name="Kim S."/>
            <person name="Langenberger D."/>
            <person name="Lee M.K."/>
            <person name="Lee T."/>
            <person name="Mane S."/>
            <person name="Marcais G."/>
            <person name="Marz M."/>
            <person name="McElroy A.P."/>
            <person name="Modise T."/>
            <person name="Nefedov M."/>
            <person name="Notredame C."/>
            <person name="Paton I.R."/>
            <person name="Payne W.S."/>
            <person name="Pertea G."/>
            <person name="Prickett D."/>
            <person name="Puiu D."/>
            <person name="Qioa D."/>
            <person name="Raineri E."/>
            <person name="Ruffier M."/>
            <person name="Salzberg S.L."/>
            <person name="Schatz M.C."/>
            <person name="Scheuring C."/>
            <person name="Schmidt C.J."/>
            <person name="Schroeder S."/>
            <person name="Searle S.M."/>
            <person name="Smith E.J."/>
            <person name="Smith J."/>
            <person name="Sonstegard T.S."/>
            <person name="Stadler P.F."/>
            <person name="Tafer H."/>
            <person name="Tu Z.J."/>
            <person name="Van Tassell C.P."/>
            <person name="Vilella A.J."/>
            <person name="Williams K.P."/>
            <person name="Yorke J.A."/>
            <person name="Zhang L."/>
            <person name="Zhang H.B."/>
            <person name="Zhang X."/>
            <person name="Zhang Y."/>
            <person name="Reed K.M."/>
        </authorList>
    </citation>
    <scope>NUCLEOTIDE SEQUENCE [LARGE SCALE GENOMIC DNA]</scope>
</reference>
<keyword evidence="2" id="KW-1185">Reference proteome</keyword>
<evidence type="ECO:0000313" key="2">
    <source>
        <dbReference type="Proteomes" id="UP000001645"/>
    </source>
</evidence>
<proteinExistence type="predicted"/>
<dbReference type="GeneTree" id="ENSGT00990000204997"/>
<organism evidence="1 2">
    <name type="scientific">Meleagris gallopavo</name>
    <name type="common">Wild turkey</name>
    <dbReference type="NCBI Taxonomy" id="9103"/>
    <lineage>
        <taxon>Eukaryota</taxon>
        <taxon>Metazoa</taxon>
        <taxon>Chordata</taxon>
        <taxon>Craniata</taxon>
        <taxon>Vertebrata</taxon>
        <taxon>Euteleostomi</taxon>
        <taxon>Archelosauria</taxon>
        <taxon>Archosauria</taxon>
        <taxon>Dinosauria</taxon>
        <taxon>Saurischia</taxon>
        <taxon>Theropoda</taxon>
        <taxon>Coelurosauria</taxon>
        <taxon>Aves</taxon>
        <taxon>Neognathae</taxon>
        <taxon>Galloanserae</taxon>
        <taxon>Galliformes</taxon>
        <taxon>Phasianidae</taxon>
        <taxon>Meleagridinae</taxon>
        <taxon>Meleagris</taxon>
    </lineage>
</organism>
<dbReference type="Ensembl" id="ENSMGAT00000023397.1">
    <property type="protein sequence ID" value="ENSMGAP00000021693.1"/>
    <property type="gene ID" value="ENSMGAG00000019134.1"/>
</dbReference>
<reference evidence="1" key="3">
    <citation type="submission" date="2025-09" db="UniProtKB">
        <authorList>
            <consortium name="Ensembl"/>
        </authorList>
    </citation>
    <scope>IDENTIFICATION</scope>
</reference>
<reference evidence="1" key="2">
    <citation type="submission" date="2025-08" db="UniProtKB">
        <authorList>
            <consortium name="Ensembl"/>
        </authorList>
    </citation>
    <scope>IDENTIFICATION</scope>
</reference>
<dbReference type="InParanoid" id="A0A803XQ97"/>